<feature type="region of interest" description="Disordered" evidence="1">
    <location>
        <begin position="1"/>
        <end position="48"/>
    </location>
</feature>
<dbReference type="AlphaFoldDB" id="A0A0D2LYG5"/>
<dbReference type="Proteomes" id="UP000054498">
    <property type="component" value="Unassembled WGS sequence"/>
</dbReference>
<evidence type="ECO:0000256" key="1">
    <source>
        <dbReference type="SAM" id="MobiDB-lite"/>
    </source>
</evidence>
<dbReference type="GeneID" id="25728795"/>
<keyword evidence="3" id="KW-1185">Reference proteome</keyword>
<dbReference type="RefSeq" id="XP_013895459.1">
    <property type="nucleotide sequence ID" value="XM_014040005.1"/>
</dbReference>
<feature type="compositionally biased region" description="Low complexity" evidence="1">
    <location>
        <begin position="26"/>
        <end position="43"/>
    </location>
</feature>
<accession>A0A0D2LYG5</accession>
<protein>
    <submittedName>
        <fullName evidence="2">Uncharacterized protein</fullName>
    </submittedName>
</protein>
<gene>
    <name evidence="2" type="ORF">MNEG_11524</name>
</gene>
<dbReference type="EMBL" id="KK103002">
    <property type="protein sequence ID" value="KIY96439.1"/>
    <property type="molecule type" value="Genomic_DNA"/>
</dbReference>
<sequence>MAGVGPSPSGRAADCRGDGVSGGPGPVSDTPAAPALAPAPATADCGPAARNDQLAQRDRSLLGRLRRLKGAWHGNRRTGEDVSQVTPGLPANASRGPKRIRCPSNVRKDA</sequence>
<organism evidence="2 3">
    <name type="scientific">Monoraphidium neglectum</name>
    <dbReference type="NCBI Taxonomy" id="145388"/>
    <lineage>
        <taxon>Eukaryota</taxon>
        <taxon>Viridiplantae</taxon>
        <taxon>Chlorophyta</taxon>
        <taxon>core chlorophytes</taxon>
        <taxon>Chlorophyceae</taxon>
        <taxon>CS clade</taxon>
        <taxon>Sphaeropleales</taxon>
        <taxon>Selenastraceae</taxon>
        <taxon>Monoraphidium</taxon>
    </lineage>
</organism>
<evidence type="ECO:0000313" key="3">
    <source>
        <dbReference type="Proteomes" id="UP000054498"/>
    </source>
</evidence>
<dbReference type="KEGG" id="mng:MNEG_11524"/>
<proteinExistence type="predicted"/>
<name>A0A0D2LYG5_9CHLO</name>
<reference evidence="2 3" key="1">
    <citation type="journal article" date="2013" name="BMC Genomics">
        <title>Reconstruction of the lipid metabolism for the microalga Monoraphidium neglectum from its genome sequence reveals characteristics suitable for biofuel production.</title>
        <authorList>
            <person name="Bogen C."/>
            <person name="Al-Dilaimi A."/>
            <person name="Albersmeier A."/>
            <person name="Wichmann J."/>
            <person name="Grundmann M."/>
            <person name="Rupp O."/>
            <person name="Lauersen K.J."/>
            <person name="Blifernez-Klassen O."/>
            <person name="Kalinowski J."/>
            <person name="Goesmann A."/>
            <person name="Mussgnug J.H."/>
            <person name="Kruse O."/>
        </authorList>
    </citation>
    <scope>NUCLEOTIDE SEQUENCE [LARGE SCALE GENOMIC DNA]</scope>
    <source>
        <strain evidence="2 3">SAG 48.87</strain>
    </source>
</reference>
<evidence type="ECO:0000313" key="2">
    <source>
        <dbReference type="EMBL" id="KIY96439.1"/>
    </source>
</evidence>
<feature type="region of interest" description="Disordered" evidence="1">
    <location>
        <begin position="69"/>
        <end position="110"/>
    </location>
</feature>